<dbReference type="PRINTS" id="PR00922">
    <property type="entry name" value="DADACBPTASE3"/>
</dbReference>
<keyword evidence="5" id="KW-1185">Reference proteome</keyword>
<gene>
    <name evidence="4" type="ORF">EV643_10144</name>
</gene>
<keyword evidence="2" id="KW-0378">Hydrolase</keyword>
<organism evidence="4 5">
    <name type="scientific">Kribbella caucasensis</name>
    <dbReference type="NCBI Taxonomy" id="2512215"/>
    <lineage>
        <taxon>Bacteria</taxon>
        <taxon>Bacillati</taxon>
        <taxon>Actinomycetota</taxon>
        <taxon>Actinomycetes</taxon>
        <taxon>Propionibacteriales</taxon>
        <taxon>Kribbellaceae</taxon>
        <taxon>Kribbella</taxon>
    </lineage>
</organism>
<feature type="chain" id="PRO_5020304593" evidence="3">
    <location>
        <begin position="28"/>
        <end position="459"/>
    </location>
</feature>
<reference evidence="4 5" key="1">
    <citation type="submission" date="2019-03" db="EMBL/GenBank/DDBJ databases">
        <title>Genomic Encyclopedia of Type Strains, Phase III (KMG-III): the genomes of soil and plant-associated and newly described type strains.</title>
        <authorList>
            <person name="Whitman W."/>
        </authorList>
    </citation>
    <scope>NUCLEOTIDE SEQUENCE [LARGE SCALE GENOMIC DNA]</scope>
    <source>
        <strain evidence="4 5">VKM Ac-2527</strain>
    </source>
</reference>
<dbReference type="InterPro" id="IPR000667">
    <property type="entry name" value="Peptidase_S13"/>
</dbReference>
<dbReference type="Proteomes" id="UP000295388">
    <property type="component" value="Unassembled WGS sequence"/>
</dbReference>
<dbReference type="OrthoDB" id="56883at2"/>
<accession>A0A4R6KR67</accession>
<feature type="signal peptide" evidence="3">
    <location>
        <begin position="1"/>
        <end position="27"/>
    </location>
</feature>
<evidence type="ECO:0000313" key="5">
    <source>
        <dbReference type="Proteomes" id="UP000295388"/>
    </source>
</evidence>
<dbReference type="RefSeq" id="WP_133797877.1">
    <property type="nucleotide sequence ID" value="NZ_SNWQ01000001.1"/>
</dbReference>
<dbReference type="PANTHER" id="PTHR30023:SF0">
    <property type="entry name" value="PENICILLIN-SENSITIVE CARBOXYPEPTIDASE A"/>
    <property type="match status" value="1"/>
</dbReference>
<dbReference type="PANTHER" id="PTHR30023">
    <property type="entry name" value="D-ALANYL-D-ALANINE CARBOXYPEPTIDASE"/>
    <property type="match status" value="1"/>
</dbReference>
<keyword evidence="3" id="KW-0732">Signal</keyword>
<evidence type="ECO:0000313" key="4">
    <source>
        <dbReference type="EMBL" id="TDO54263.1"/>
    </source>
</evidence>
<dbReference type="GO" id="GO:0004185">
    <property type="term" value="F:serine-type carboxypeptidase activity"/>
    <property type="evidence" value="ECO:0007669"/>
    <property type="project" value="InterPro"/>
</dbReference>
<dbReference type="InterPro" id="IPR012338">
    <property type="entry name" value="Beta-lactam/transpept-like"/>
</dbReference>
<evidence type="ECO:0000256" key="1">
    <source>
        <dbReference type="ARBA" id="ARBA00006096"/>
    </source>
</evidence>
<dbReference type="SUPFAM" id="SSF56601">
    <property type="entry name" value="beta-lactamase/transpeptidase-like"/>
    <property type="match status" value="1"/>
</dbReference>
<keyword evidence="4" id="KW-0121">Carboxypeptidase</keyword>
<evidence type="ECO:0000256" key="2">
    <source>
        <dbReference type="ARBA" id="ARBA00022801"/>
    </source>
</evidence>
<dbReference type="Pfam" id="PF02113">
    <property type="entry name" value="Peptidase_S13"/>
    <property type="match status" value="1"/>
</dbReference>
<comment type="caution">
    <text evidence="4">The sequence shown here is derived from an EMBL/GenBank/DDBJ whole genome shotgun (WGS) entry which is preliminary data.</text>
</comment>
<protein>
    <submittedName>
        <fullName evidence="4">D-alanyl-D-alanine carboxypeptidase/D-alanyl-D-alanine-endopeptidase (Penicillin-binding protein 4)</fullName>
    </submittedName>
</protein>
<dbReference type="GO" id="GO:0006508">
    <property type="term" value="P:proteolysis"/>
    <property type="evidence" value="ECO:0007669"/>
    <property type="project" value="InterPro"/>
</dbReference>
<dbReference type="Gene3D" id="3.40.710.10">
    <property type="entry name" value="DD-peptidase/beta-lactamase superfamily"/>
    <property type="match status" value="2"/>
</dbReference>
<sequence length="459" mass="46074">MARPTRAVFVTLTAGAVLTGLVGGAQAVPGNAPGTSRQGLNSTAAAPVVLAPATTEGAAPTAAGVRAALQPVLRDPALGKHFGAYVYDASRGKALYSAGTAKSIVPASTMKLITTVAALETIGADHQFSTKTVRSGAGTLILVGGGDPLLMTKRPTDPLDFPARASLQDLAASTAKALKAQGVAGVTLGYDATLFTGPAANAKWEPKYVTEGIAARTSALWVNEGRVTPGMAKRADSPALAAATAFAAQLRAAGIKVAASIKPVKADATATQVAEVRSATVGDLVEYVNLHSDNDGAEVLLRQVGVATKNGGSYAGGLKGLRATLTKLGIDVSKARFEDGSGLSRTNLVPLDVIAGAVRVAVAKPELRHLISGLPVAGFTGSLEDRFAGPGAGPGTGLVRAKTGTLTSIHSLAGLVRTRTGTLLVFVVATDSAPPDKPLPARSALDRAAAALADCGCTG</sequence>
<dbReference type="EMBL" id="SNWQ01000001">
    <property type="protein sequence ID" value="TDO54263.1"/>
    <property type="molecule type" value="Genomic_DNA"/>
</dbReference>
<comment type="similarity">
    <text evidence="1">Belongs to the peptidase S13 family.</text>
</comment>
<proteinExistence type="inferred from homology"/>
<evidence type="ECO:0000256" key="3">
    <source>
        <dbReference type="SAM" id="SignalP"/>
    </source>
</evidence>
<name>A0A4R6KR67_9ACTN</name>
<keyword evidence="4" id="KW-0645">Protease</keyword>
<dbReference type="AlphaFoldDB" id="A0A4R6KR67"/>
<dbReference type="NCBIfam" id="TIGR00666">
    <property type="entry name" value="PBP4"/>
    <property type="match status" value="1"/>
</dbReference>
<dbReference type="GO" id="GO:0000270">
    <property type="term" value="P:peptidoglycan metabolic process"/>
    <property type="evidence" value="ECO:0007669"/>
    <property type="project" value="TreeGrafter"/>
</dbReference>